<dbReference type="InterPro" id="IPR018187">
    <property type="entry name" value="Asp/Glu_racemase_AS_1"/>
</dbReference>
<dbReference type="InterPro" id="IPR001920">
    <property type="entry name" value="Asp/Glu_race"/>
</dbReference>
<protein>
    <recommendedName>
        <fullName evidence="2 7">Glutamate racemase</fullName>
        <ecNumber evidence="2 7">5.1.1.3</ecNumber>
    </recommendedName>
</protein>
<feature type="active site" description="Proton donor/acceptor" evidence="7">
    <location>
        <position position="203"/>
    </location>
</feature>
<dbReference type="InterPro" id="IPR004391">
    <property type="entry name" value="Glu_race"/>
</dbReference>
<sequence length="291" mass="30387">MTAAVSPATPMPADAHTDRDAPVGIFDSGIGGLSVLRHVRAALPQEHLLYFADSGYAPYGDKDEQQIVERSLAIAGFLIGQGIKALVVACNTATAAAIQAIRLQWPALIVVGIEPGLKPAALHSKSGVVGVLATRSTLASARFIALREQIAAAGKVQFISQACVGLVDQIEKGELQSPATAALVDRYVMPLIAQGADTLVLGCTHYPFVRELIESAARHAGCVAPLVIDTGEAVTRQLSRLLEAKSLMRSGDAAENDGTLVAYTTAGAGTLSTALRNLLKMDAEVRQIATN</sequence>
<feature type="binding site" evidence="7">
    <location>
        <begin position="27"/>
        <end position="28"/>
    </location>
    <ligand>
        <name>substrate</name>
    </ligand>
</feature>
<dbReference type="NCBIfam" id="TIGR00067">
    <property type="entry name" value="glut_race"/>
    <property type="match status" value="1"/>
</dbReference>
<dbReference type="Pfam" id="PF01177">
    <property type="entry name" value="Asp_Glu_race"/>
    <property type="match status" value="1"/>
</dbReference>
<feature type="binding site" evidence="7">
    <location>
        <begin position="204"/>
        <end position="205"/>
    </location>
    <ligand>
        <name>substrate</name>
    </ligand>
</feature>
<organism evidence="8 9">
    <name type="scientific">Herbaspirillum hiltneri N3</name>
    <dbReference type="NCBI Taxonomy" id="1262470"/>
    <lineage>
        <taxon>Bacteria</taxon>
        <taxon>Pseudomonadati</taxon>
        <taxon>Pseudomonadota</taxon>
        <taxon>Betaproteobacteria</taxon>
        <taxon>Burkholderiales</taxon>
        <taxon>Oxalobacteraceae</taxon>
        <taxon>Herbaspirillum</taxon>
    </lineage>
</organism>
<dbReference type="PANTHER" id="PTHR21198:SF2">
    <property type="entry name" value="GLUTAMATE RACEMASE"/>
    <property type="match status" value="1"/>
</dbReference>
<evidence type="ECO:0000256" key="3">
    <source>
        <dbReference type="ARBA" id="ARBA00022960"/>
    </source>
</evidence>
<feature type="binding site" evidence="7">
    <location>
        <begin position="59"/>
        <end position="60"/>
    </location>
    <ligand>
        <name>substrate</name>
    </ligand>
</feature>
<feature type="active site" description="Proton donor/acceptor" evidence="7">
    <location>
        <position position="90"/>
    </location>
</feature>
<dbReference type="InterPro" id="IPR033134">
    <property type="entry name" value="Asp/Glu_racemase_AS_2"/>
</dbReference>
<evidence type="ECO:0000256" key="4">
    <source>
        <dbReference type="ARBA" id="ARBA00022984"/>
    </source>
</evidence>
<comment type="pathway">
    <text evidence="7">Cell wall biogenesis; peptidoglycan biosynthesis.</text>
</comment>
<reference evidence="9" key="1">
    <citation type="journal article" date="2015" name="Genome Announc.">
        <title>Complete Genome Sequence of Herbaspirillum hiltneri N3 (DSM 17495), Isolated from Surface-Sterilized Wheat Roots.</title>
        <authorList>
            <person name="Guizelini D."/>
            <person name="Saizaki P.M."/>
            <person name="Coimbra N.A."/>
            <person name="Weiss V.A."/>
            <person name="Faoro H."/>
            <person name="Sfeir M.Z."/>
            <person name="Baura V.A."/>
            <person name="Monteiro R.A."/>
            <person name="Chubatsu L.S."/>
            <person name="Souza E.M."/>
            <person name="Cruz L.M."/>
            <person name="Pedrosa F.O."/>
            <person name="Raittz R.T."/>
            <person name="Marchaukoski J.N."/>
            <person name="Steffens M.B."/>
        </authorList>
    </citation>
    <scope>NUCLEOTIDE SEQUENCE [LARGE SCALE GENOMIC DNA]</scope>
    <source>
        <strain evidence="9">N3</strain>
    </source>
</reference>
<dbReference type="RefSeq" id="WP_053197041.1">
    <property type="nucleotide sequence ID" value="NZ_CP011409.1"/>
</dbReference>
<dbReference type="PANTHER" id="PTHR21198">
    <property type="entry name" value="GLUTAMATE RACEMASE"/>
    <property type="match status" value="1"/>
</dbReference>
<dbReference type="EMBL" id="CP011409">
    <property type="protein sequence ID" value="AKZ62940.1"/>
    <property type="molecule type" value="Genomic_DNA"/>
</dbReference>
<comment type="function">
    <text evidence="7">Provides the (R)-glutamate required for cell wall biosynthesis.</text>
</comment>
<dbReference type="Proteomes" id="UP000063429">
    <property type="component" value="Chromosome"/>
</dbReference>
<evidence type="ECO:0000256" key="2">
    <source>
        <dbReference type="ARBA" id="ARBA00013090"/>
    </source>
</evidence>
<keyword evidence="4 7" id="KW-0573">Peptidoglycan synthesis</keyword>
<evidence type="ECO:0000256" key="1">
    <source>
        <dbReference type="ARBA" id="ARBA00001602"/>
    </source>
</evidence>
<comment type="catalytic activity">
    <reaction evidence="1 7">
        <text>L-glutamate = D-glutamate</text>
        <dbReference type="Rhea" id="RHEA:12813"/>
        <dbReference type="ChEBI" id="CHEBI:29985"/>
        <dbReference type="ChEBI" id="CHEBI:29986"/>
        <dbReference type="EC" id="5.1.1.3"/>
    </reaction>
</comment>
<keyword evidence="9" id="KW-1185">Reference proteome</keyword>
<dbReference type="InterPro" id="IPR015942">
    <property type="entry name" value="Asp/Glu/hydantoin_racemase"/>
</dbReference>
<dbReference type="PROSITE" id="PS00923">
    <property type="entry name" value="ASP_GLU_RACEMASE_1"/>
    <property type="match status" value="1"/>
</dbReference>
<gene>
    <name evidence="7" type="primary">murI</name>
    <name evidence="8" type="ORF">F506_09900</name>
</gene>
<evidence type="ECO:0000256" key="7">
    <source>
        <dbReference type="HAMAP-Rule" id="MF_00258"/>
    </source>
</evidence>
<evidence type="ECO:0000256" key="6">
    <source>
        <dbReference type="ARBA" id="ARBA00023316"/>
    </source>
</evidence>
<feature type="binding site" evidence="7">
    <location>
        <begin position="91"/>
        <end position="92"/>
    </location>
    <ligand>
        <name>substrate</name>
    </ligand>
</feature>
<keyword evidence="6 7" id="KW-0961">Cell wall biogenesis/degradation</keyword>
<dbReference type="PROSITE" id="PS00924">
    <property type="entry name" value="ASP_GLU_RACEMASE_2"/>
    <property type="match status" value="1"/>
</dbReference>
<evidence type="ECO:0000313" key="9">
    <source>
        <dbReference type="Proteomes" id="UP000063429"/>
    </source>
</evidence>
<keyword evidence="5 7" id="KW-0413">Isomerase</keyword>
<keyword evidence="3 7" id="KW-0133">Cell shape</keyword>
<dbReference type="SUPFAM" id="SSF53681">
    <property type="entry name" value="Aspartate/glutamate racemase"/>
    <property type="match status" value="2"/>
</dbReference>
<evidence type="ECO:0000256" key="5">
    <source>
        <dbReference type="ARBA" id="ARBA00023235"/>
    </source>
</evidence>
<dbReference type="HAMAP" id="MF_00258">
    <property type="entry name" value="Glu_racemase"/>
    <property type="match status" value="1"/>
</dbReference>
<proteinExistence type="inferred from homology"/>
<name>A0ABN4HVB2_9BURK</name>
<evidence type="ECO:0000313" key="8">
    <source>
        <dbReference type="EMBL" id="AKZ62940.1"/>
    </source>
</evidence>
<dbReference type="Gene3D" id="3.40.50.1860">
    <property type="match status" value="2"/>
</dbReference>
<comment type="similarity">
    <text evidence="7">Belongs to the aspartate/glutamate racemases family.</text>
</comment>
<accession>A0ABN4HVB2</accession>
<dbReference type="EC" id="5.1.1.3" evidence="2 7"/>